<evidence type="ECO:0000256" key="1">
    <source>
        <dbReference type="SAM" id="Phobius"/>
    </source>
</evidence>
<dbReference type="InterPro" id="IPR029058">
    <property type="entry name" value="AB_hydrolase_fold"/>
</dbReference>
<feature type="transmembrane region" description="Helical" evidence="1">
    <location>
        <begin position="7"/>
        <end position="26"/>
    </location>
</feature>
<sequence>MKKVMKIIGIAIIILVVLLLMCYVNHKVQSKKEKELLKPLGTVVNVNNKQMSIYTEGEGPKTLVFMSGGGTCSPILDFKSLYSLLSDEYKIVVVEKFGYGFSDIVDEKRDIDTILEETRAALQKSGIVGPYVLCPHSMSGIEALYWEQKYPNEVSTIIGLDMAVPDAYENFEIDMLTIKLGQFASKVGITRMIPQIANGDAVKFGTLSDSEKDIYRAVFYSRTATDTMIDEVTHIKENAKVVSNGKMPNMPILMFCSNGNGTGWNEDTWKNIQSKYISNCTRGKMIELDCSHYIHDHEYEKIANEIKVFLD</sequence>
<name>A0AAX2ZG86_9FIRM</name>
<gene>
    <name evidence="2" type="ORF">JW646_19560</name>
</gene>
<keyword evidence="3" id="KW-1185">Reference proteome</keyword>
<evidence type="ECO:0000313" key="3">
    <source>
        <dbReference type="Proteomes" id="UP001198983"/>
    </source>
</evidence>
<keyword evidence="2" id="KW-0378">Hydrolase</keyword>
<dbReference type="EMBL" id="CP081135">
    <property type="protein sequence ID" value="UEL47785.1"/>
    <property type="molecule type" value="Genomic_DNA"/>
</dbReference>
<dbReference type="SUPFAM" id="SSF53474">
    <property type="entry name" value="alpha/beta-Hydrolases"/>
    <property type="match status" value="1"/>
</dbReference>
<proteinExistence type="predicted"/>
<protein>
    <submittedName>
        <fullName evidence="2">Alpha/beta hydrolase</fullName>
    </submittedName>
</protein>
<dbReference type="RefSeq" id="WP_148556902.1">
    <property type="nucleotide sequence ID" value="NZ_CP081135.1"/>
</dbReference>
<dbReference type="Gene3D" id="3.40.50.1820">
    <property type="entry name" value="alpha/beta hydrolase"/>
    <property type="match status" value="1"/>
</dbReference>
<keyword evidence="1" id="KW-0812">Transmembrane</keyword>
<evidence type="ECO:0000313" key="2">
    <source>
        <dbReference type="EMBL" id="UEL47785.1"/>
    </source>
</evidence>
<dbReference type="Proteomes" id="UP001198983">
    <property type="component" value="Chromosome"/>
</dbReference>
<organism evidence="2 3">
    <name type="scientific">Terrisporobacter hibernicus</name>
    <dbReference type="NCBI Taxonomy" id="2813371"/>
    <lineage>
        <taxon>Bacteria</taxon>
        <taxon>Bacillati</taxon>
        <taxon>Bacillota</taxon>
        <taxon>Clostridia</taxon>
        <taxon>Peptostreptococcales</taxon>
        <taxon>Peptostreptococcaceae</taxon>
        <taxon>Terrisporobacter</taxon>
    </lineage>
</organism>
<dbReference type="AlphaFoldDB" id="A0AAX2ZG86"/>
<reference evidence="2 3" key="1">
    <citation type="journal article" date="2023" name="Int. J. Syst. Evol. Microbiol.">
        <title>Terrisporobacter hibernicus sp. nov., isolated from bovine faeces in Northern Ireland.</title>
        <authorList>
            <person name="Mitchell M."/>
            <person name="Nguyen S.V."/>
            <person name="Connor M."/>
            <person name="Fairley D.J."/>
            <person name="Donoghue O."/>
            <person name="Marshall H."/>
            <person name="Koolman L."/>
            <person name="McMullan G."/>
            <person name="Schaffer K.E."/>
            <person name="McGrath J.W."/>
            <person name="Fanning S."/>
        </authorList>
    </citation>
    <scope>NUCLEOTIDE SEQUENCE [LARGE SCALE GENOMIC DNA]</scope>
    <source>
        <strain evidence="2 3">MCA3</strain>
    </source>
</reference>
<keyword evidence="1" id="KW-1133">Transmembrane helix</keyword>
<accession>A0AAX2ZG86</accession>
<keyword evidence="1" id="KW-0472">Membrane</keyword>
<dbReference type="KEGG" id="tem:JW646_19560"/>
<dbReference type="GO" id="GO:0016787">
    <property type="term" value="F:hydrolase activity"/>
    <property type="evidence" value="ECO:0007669"/>
    <property type="project" value="UniProtKB-KW"/>
</dbReference>